<name>A0A7V8N1Y8_9LACT</name>
<evidence type="ECO:0000313" key="2">
    <source>
        <dbReference type="Proteomes" id="UP000530186"/>
    </source>
</evidence>
<keyword evidence="2" id="KW-1185">Reference proteome</keyword>
<accession>A0A7V8N1Y8</accession>
<organism evidence="1 2">
    <name type="scientific">Pseudolactococcus laudensis</name>
    <dbReference type="NCBI Taxonomy" id="1494461"/>
    <lineage>
        <taxon>Bacteria</taxon>
        <taxon>Bacillati</taxon>
        <taxon>Bacillota</taxon>
        <taxon>Bacilli</taxon>
        <taxon>Lactobacillales</taxon>
        <taxon>Streptococcaceae</taxon>
        <taxon>Pseudolactococcus</taxon>
    </lineage>
</organism>
<proteinExistence type="predicted"/>
<reference evidence="1 2" key="1">
    <citation type="submission" date="2020-07" db="EMBL/GenBank/DDBJ databases">
        <authorList>
            <person name="Hilgarth M."/>
            <person name="Werum V."/>
            <person name="Vogel R.F."/>
        </authorList>
    </citation>
    <scope>NUCLEOTIDE SEQUENCE [LARGE SCALE GENOMIC DNA]</scope>
    <source>
        <strain evidence="1 2">DSM 28961</strain>
    </source>
</reference>
<comment type="caution">
    <text evidence="1">The sequence shown here is derived from an EMBL/GenBank/DDBJ whole genome shotgun (WGS) entry which is preliminary data.</text>
</comment>
<dbReference type="Proteomes" id="UP000530186">
    <property type="component" value="Unassembled WGS sequence"/>
</dbReference>
<evidence type="ECO:0000313" key="1">
    <source>
        <dbReference type="EMBL" id="MBA0017195.1"/>
    </source>
</evidence>
<dbReference type="GeneID" id="303195596"/>
<gene>
    <name evidence="1" type="ORF">HZR21_08705</name>
</gene>
<protein>
    <submittedName>
        <fullName evidence="1">Uncharacterized protein</fullName>
    </submittedName>
</protein>
<sequence>MAINLQELVEKTIDFIWIDGSELHIPMPSTRFVNKVNRSENEFSRIYELTLEFLNTNKEGREFALEDVEQLNSVQLTAILSAAIGVISEVDEHPNL</sequence>
<dbReference type="AlphaFoldDB" id="A0A7V8N1Y8"/>
<dbReference type="RefSeq" id="WP_180747323.1">
    <property type="nucleotide sequence ID" value="NZ_CBCRWQ010000015.1"/>
</dbReference>
<dbReference type="EMBL" id="JACBNY010000016">
    <property type="protein sequence ID" value="MBA0017195.1"/>
    <property type="molecule type" value="Genomic_DNA"/>
</dbReference>